<feature type="transmembrane region" description="Helical" evidence="2">
    <location>
        <begin position="242"/>
        <end position="271"/>
    </location>
</feature>
<feature type="transmembrane region" description="Helical" evidence="2">
    <location>
        <begin position="199"/>
        <end position="222"/>
    </location>
</feature>
<name>A0A8H6XY67_9AGAR</name>
<keyword evidence="2" id="KW-0472">Membrane</keyword>
<protein>
    <submittedName>
        <fullName evidence="3">Uncharacterized protein</fullName>
    </submittedName>
</protein>
<dbReference type="EMBL" id="JACAZH010000015">
    <property type="protein sequence ID" value="KAF7349763.1"/>
    <property type="molecule type" value="Genomic_DNA"/>
</dbReference>
<reference evidence="3" key="1">
    <citation type="submission" date="2020-05" db="EMBL/GenBank/DDBJ databases">
        <title>Mycena genomes resolve the evolution of fungal bioluminescence.</title>
        <authorList>
            <person name="Tsai I.J."/>
        </authorList>
    </citation>
    <scope>NUCLEOTIDE SEQUENCE</scope>
    <source>
        <strain evidence="3">160909Yilan</strain>
    </source>
</reference>
<sequence>MMIVTPTRKHDFHHPTHITVPESIISSEITPFGPPPGRDLEESEWLSLGPPRSPFGLVATLSISSGVARTAENSAIHRTKRAPATSASTPSLTPELNHIRRCTLVEVQQSTPPATLALVLERNARWLAVTVSRGFLGLYSFLLAPPFLVHKDLEWNVSRLESRLSIFQWTMAGNLSIVSLGGTLLALTNLQNNTLAQSFVILSGIFSFFGLVYTAFLTLHLGDSKEQFFDWFLKNLAHTSGSMWNLTIMMFFPLTWMVWALLNLSLGGLFYSIGKLQKDQIADSSSESFSVIQTTVFLLVLAASVLFAFMIHHEIRKYGLNLKPRYQEHSEAGPEEDDHSVELRSITPT</sequence>
<evidence type="ECO:0000256" key="1">
    <source>
        <dbReference type="SAM" id="MobiDB-lite"/>
    </source>
</evidence>
<keyword evidence="2" id="KW-1133">Transmembrane helix</keyword>
<organism evidence="3 4">
    <name type="scientific">Mycena sanguinolenta</name>
    <dbReference type="NCBI Taxonomy" id="230812"/>
    <lineage>
        <taxon>Eukaryota</taxon>
        <taxon>Fungi</taxon>
        <taxon>Dikarya</taxon>
        <taxon>Basidiomycota</taxon>
        <taxon>Agaricomycotina</taxon>
        <taxon>Agaricomycetes</taxon>
        <taxon>Agaricomycetidae</taxon>
        <taxon>Agaricales</taxon>
        <taxon>Marasmiineae</taxon>
        <taxon>Mycenaceae</taxon>
        <taxon>Mycena</taxon>
    </lineage>
</organism>
<keyword evidence="2" id="KW-0812">Transmembrane</keyword>
<accession>A0A8H6XY67</accession>
<keyword evidence="4" id="KW-1185">Reference proteome</keyword>
<dbReference type="Proteomes" id="UP000623467">
    <property type="component" value="Unassembled WGS sequence"/>
</dbReference>
<evidence type="ECO:0000256" key="2">
    <source>
        <dbReference type="SAM" id="Phobius"/>
    </source>
</evidence>
<evidence type="ECO:0000313" key="4">
    <source>
        <dbReference type="Proteomes" id="UP000623467"/>
    </source>
</evidence>
<feature type="transmembrane region" description="Helical" evidence="2">
    <location>
        <begin position="291"/>
        <end position="311"/>
    </location>
</feature>
<feature type="transmembrane region" description="Helical" evidence="2">
    <location>
        <begin position="166"/>
        <end position="187"/>
    </location>
</feature>
<comment type="caution">
    <text evidence="3">The sequence shown here is derived from an EMBL/GenBank/DDBJ whole genome shotgun (WGS) entry which is preliminary data.</text>
</comment>
<gene>
    <name evidence="3" type="ORF">MSAN_01703500</name>
</gene>
<feature type="region of interest" description="Disordered" evidence="1">
    <location>
        <begin position="72"/>
        <end position="92"/>
    </location>
</feature>
<evidence type="ECO:0000313" key="3">
    <source>
        <dbReference type="EMBL" id="KAF7349763.1"/>
    </source>
</evidence>
<proteinExistence type="predicted"/>
<feature type="transmembrane region" description="Helical" evidence="2">
    <location>
        <begin position="126"/>
        <end position="146"/>
    </location>
</feature>
<feature type="region of interest" description="Disordered" evidence="1">
    <location>
        <begin position="329"/>
        <end position="349"/>
    </location>
</feature>
<dbReference type="AlphaFoldDB" id="A0A8H6XY67"/>
<dbReference type="OrthoDB" id="3068023at2759"/>